<comment type="caution">
    <text evidence="2">The sequence shown here is derived from an EMBL/GenBank/DDBJ whole genome shotgun (WGS) entry which is preliminary data.</text>
</comment>
<evidence type="ECO:0000256" key="1">
    <source>
        <dbReference type="SAM" id="MobiDB-lite"/>
    </source>
</evidence>
<gene>
    <name evidence="2" type="ORF">NDO55_01055</name>
</gene>
<keyword evidence="3" id="KW-1185">Reference proteome</keyword>
<dbReference type="Proteomes" id="UP001155128">
    <property type="component" value="Unassembled WGS sequence"/>
</dbReference>
<sequence>MASNPPKATLPILYSDLEPITKEKHGNLKIKPLDKMPAAANVHAVPVTVEEIPLLQRHYPVVFSAGDNMVPIVLMGLNEGANAFLDKDGKPIDESIYLPGYLRRYPFMLARMRQDQEDLTLCVDPTAGIIGDFKDGEPLFDGDQPSEAIQRVLKFCEGFETGAQRTAAFVKELKDMDILMDGEVAIQPAGMEKPYVYRGFKMINEEKFRDLSGDKLRKMNQNGMLAIVMAHLFSLGQIREVFTRQVRAGKGPVSVEELEGAGAEKPAAKKKAPAKKK</sequence>
<dbReference type="EMBL" id="JAMSHT010000001">
    <property type="protein sequence ID" value="MCM8556406.1"/>
    <property type="molecule type" value="Genomic_DNA"/>
</dbReference>
<dbReference type="RefSeq" id="WP_252111579.1">
    <property type="nucleotide sequence ID" value="NZ_JAMSHT010000001.1"/>
</dbReference>
<dbReference type="Pfam" id="PF07277">
    <property type="entry name" value="SapC"/>
    <property type="match status" value="1"/>
</dbReference>
<protein>
    <submittedName>
        <fullName evidence="2">SapC family protein</fullName>
    </submittedName>
</protein>
<dbReference type="AlphaFoldDB" id="A0A9X2J2L1"/>
<name>A0A9X2J2L1_9SPHN</name>
<dbReference type="InterPro" id="IPR010836">
    <property type="entry name" value="SapC"/>
</dbReference>
<evidence type="ECO:0000313" key="2">
    <source>
        <dbReference type="EMBL" id="MCM8556406.1"/>
    </source>
</evidence>
<evidence type="ECO:0000313" key="3">
    <source>
        <dbReference type="Proteomes" id="UP001155128"/>
    </source>
</evidence>
<feature type="region of interest" description="Disordered" evidence="1">
    <location>
        <begin position="253"/>
        <end position="277"/>
    </location>
</feature>
<accession>A0A9X2J2L1</accession>
<organism evidence="2 3">
    <name type="scientific">Sphingomicrobium sediminis</name>
    <dbReference type="NCBI Taxonomy" id="2950949"/>
    <lineage>
        <taxon>Bacteria</taxon>
        <taxon>Pseudomonadati</taxon>
        <taxon>Pseudomonadota</taxon>
        <taxon>Alphaproteobacteria</taxon>
        <taxon>Sphingomonadales</taxon>
        <taxon>Sphingomonadaceae</taxon>
        <taxon>Sphingomicrobium</taxon>
    </lineage>
</organism>
<proteinExistence type="predicted"/>
<feature type="compositionally biased region" description="Basic residues" evidence="1">
    <location>
        <begin position="268"/>
        <end position="277"/>
    </location>
</feature>
<reference evidence="2" key="1">
    <citation type="submission" date="2022-06" db="EMBL/GenBank/DDBJ databases">
        <title>Sphingomicrobium sedimins sp. nov., a marine bacterium isolated from tidal flat.</title>
        <authorList>
            <person name="Kim C.-H."/>
            <person name="Yoo Y."/>
            <person name="Kim J.-J."/>
        </authorList>
    </citation>
    <scope>NUCLEOTIDE SEQUENCE</scope>
    <source>
        <strain evidence="2">GRR-S6-50</strain>
    </source>
</reference>